<dbReference type="GO" id="GO:0016763">
    <property type="term" value="F:pentosyltransferase activity"/>
    <property type="evidence" value="ECO:0007669"/>
    <property type="project" value="TreeGrafter"/>
</dbReference>
<evidence type="ECO:0000259" key="9">
    <source>
        <dbReference type="Pfam" id="PF13231"/>
    </source>
</evidence>
<reference evidence="10" key="1">
    <citation type="journal article" date="2020" name="mSystems">
        <title>Genome- and Community-Level Interaction Insights into Carbon Utilization and Element Cycling Functions of Hydrothermarchaeota in Hydrothermal Sediment.</title>
        <authorList>
            <person name="Zhou Z."/>
            <person name="Liu Y."/>
            <person name="Xu W."/>
            <person name="Pan J."/>
            <person name="Luo Z.H."/>
            <person name="Li M."/>
        </authorList>
    </citation>
    <scope>NUCLEOTIDE SEQUENCE [LARGE SCALE GENOMIC DNA]</scope>
    <source>
        <strain evidence="10">HyVt-456</strain>
    </source>
</reference>
<keyword evidence="5 8" id="KW-0812">Transmembrane</keyword>
<feature type="domain" description="Glycosyltransferase RgtA/B/C/D-like" evidence="9">
    <location>
        <begin position="62"/>
        <end position="209"/>
    </location>
</feature>
<feature type="transmembrane region" description="Helical" evidence="8">
    <location>
        <begin position="377"/>
        <end position="397"/>
    </location>
</feature>
<feature type="transmembrane region" description="Helical" evidence="8">
    <location>
        <begin position="207"/>
        <end position="231"/>
    </location>
</feature>
<evidence type="ECO:0000313" key="10">
    <source>
        <dbReference type="EMBL" id="HED10502.1"/>
    </source>
</evidence>
<dbReference type="GO" id="GO:0005886">
    <property type="term" value="C:plasma membrane"/>
    <property type="evidence" value="ECO:0007669"/>
    <property type="project" value="UniProtKB-SubCell"/>
</dbReference>
<feature type="transmembrane region" description="Helical" evidence="8">
    <location>
        <begin position="109"/>
        <end position="129"/>
    </location>
</feature>
<name>A0A7V1PVD1_CALAY</name>
<dbReference type="InterPro" id="IPR038731">
    <property type="entry name" value="RgtA/B/C-like"/>
</dbReference>
<feature type="transmembrane region" description="Helical" evidence="8">
    <location>
        <begin position="330"/>
        <end position="347"/>
    </location>
</feature>
<evidence type="ECO:0000256" key="4">
    <source>
        <dbReference type="ARBA" id="ARBA00022679"/>
    </source>
</evidence>
<feature type="transmembrane region" description="Helical" evidence="8">
    <location>
        <begin position="353"/>
        <end position="370"/>
    </location>
</feature>
<keyword evidence="6 8" id="KW-1133">Transmembrane helix</keyword>
<dbReference type="GO" id="GO:0009103">
    <property type="term" value="P:lipopolysaccharide biosynthetic process"/>
    <property type="evidence" value="ECO:0007669"/>
    <property type="project" value="UniProtKB-ARBA"/>
</dbReference>
<evidence type="ECO:0000256" key="5">
    <source>
        <dbReference type="ARBA" id="ARBA00022692"/>
    </source>
</evidence>
<keyword evidence="4" id="KW-0808">Transferase</keyword>
<evidence type="ECO:0000256" key="1">
    <source>
        <dbReference type="ARBA" id="ARBA00004651"/>
    </source>
</evidence>
<keyword evidence="3" id="KW-0328">Glycosyltransferase</keyword>
<feature type="transmembrane region" description="Helical" evidence="8">
    <location>
        <begin position="7"/>
        <end position="27"/>
    </location>
</feature>
<dbReference type="EMBL" id="DRLD01000205">
    <property type="protein sequence ID" value="HED10502.1"/>
    <property type="molecule type" value="Genomic_DNA"/>
</dbReference>
<gene>
    <name evidence="10" type="ORF">ENJ10_07420</name>
</gene>
<feature type="transmembrane region" description="Helical" evidence="8">
    <location>
        <begin position="164"/>
        <end position="195"/>
    </location>
</feature>
<feature type="transmembrane region" description="Helical" evidence="8">
    <location>
        <begin position="403"/>
        <end position="424"/>
    </location>
</feature>
<dbReference type="Proteomes" id="UP000886005">
    <property type="component" value="Unassembled WGS sequence"/>
</dbReference>
<accession>A0A7V1PVD1</accession>
<comment type="subcellular location">
    <subcellularLocation>
        <location evidence="1">Cell membrane</location>
        <topology evidence="1">Multi-pass membrane protein</topology>
    </subcellularLocation>
</comment>
<organism evidence="10">
    <name type="scientific">Caldithrix abyssi</name>
    <dbReference type="NCBI Taxonomy" id="187145"/>
    <lineage>
        <taxon>Bacteria</taxon>
        <taxon>Pseudomonadati</taxon>
        <taxon>Calditrichota</taxon>
        <taxon>Calditrichia</taxon>
        <taxon>Calditrichales</taxon>
        <taxon>Calditrichaceae</taxon>
        <taxon>Caldithrix</taxon>
    </lineage>
</organism>
<evidence type="ECO:0000256" key="7">
    <source>
        <dbReference type="ARBA" id="ARBA00023136"/>
    </source>
</evidence>
<dbReference type="InterPro" id="IPR050297">
    <property type="entry name" value="LipidA_mod_glycosyltrf_83"/>
</dbReference>
<dbReference type="PANTHER" id="PTHR33908">
    <property type="entry name" value="MANNOSYLTRANSFERASE YKCB-RELATED"/>
    <property type="match status" value="1"/>
</dbReference>
<protein>
    <recommendedName>
        <fullName evidence="9">Glycosyltransferase RgtA/B/C/D-like domain-containing protein</fullName>
    </recommendedName>
</protein>
<feature type="transmembrane region" description="Helical" evidence="8">
    <location>
        <begin position="81"/>
        <end position="102"/>
    </location>
</feature>
<comment type="caution">
    <text evidence="10">The sequence shown here is derived from an EMBL/GenBank/DDBJ whole genome shotgun (WGS) entry which is preliminary data.</text>
</comment>
<dbReference type="PANTHER" id="PTHR33908:SF11">
    <property type="entry name" value="MEMBRANE PROTEIN"/>
    <property type="match status" value="1"/>
</dbReference>
<dbReference type="AlphaFoldDB" id="A0A7V1PVD1"/>
<evidence type="ECO:0000256" key="8">
    <source>
        <dbReference type="SAM" id="Phobius"/>
    </source>
</evidence>
<evidence type="ECO:0000256" key="2">
    <source>
        <dbReference type="ARBA" id="ARBA00022475"/>
    </source>
</evidence>
<dbReference type="Pfam" id="PF13231">
    <property type="entry name" value="PMT_2"/>
    <property type="match status" value="1"/>
</dbReference>
<sequence length="536" mass="60014">MSRKPDNYLGLLLATALLIRLYFIAAFDYISPDGVQYVRIGYNIWHGFAYSSGGAMFPDIIQPPFYPFVSGFFSLLFNPLLAGKIASLLAGLLLIVVTYRFLLRLSGKGVALAGAALTAFHPGLIAVSAQAASEAWYLLFVALLVYDGWHFINEPSRAGAGRLALWFSLGFLTRPEMLVVVLFLLAVFTGLVLFARKKIPFKYGMGFLLPSLAVVMLYGFSVSTFLGYFTVSPKINFVRIQSKLAAIARAEDPAFKQLPPKVAAYRSFYRIDPGGRELLSHALLYKKRAAMFWLDEHRPRNGGGFSAVRMLTGMGLNAKKMIGKVLGGKGLPWIWALLGFTGLYVLFRRQKELAVYLFFMMLPLSMYLLVHIEDRFLLGAWPMLALPAALTTHLVYGKMASRFSPAVSMVLVGAVLLAASTTAYNKMYGDFQGTNRWKQLSREIEETVEPGTRMMARQPQTVFFLNLEYRLLPFGSIDKLLVYSQKQKIDYLFLDESDLTLNPELAKFLEPSTERPFVLVKNGSVAGKSYWLFHIK</sequence>
<evidence type="ECO:0000256" key="6">
    <source>
        <dbReference type="ARBA" id="ARBA00022989"/>
    </source>
</evidence>
<keyword evidence="2" id="KW-1003">Cell membrane</keyword>
<evidence type="ECO:0000256" key="3">
    <source>
        <dbReference type="ARBA" id="ARBA00022676"/>
    </source>
</evidence>
<proteinExistence type="predicted"/>
<keyword evidence="7 8" id="KW-0472">Membrane</keyword>